<dbReference type="InterPro" id="IPR032710">
    <property type="entry name" value="NTF2-like_dom_sf"/>
</dbReference>
<organism evidence="2 3">
    <name type="scientific">Ktedonosporobacter rubrisoli</name>
    <dbReference type="NCBI Taxonomy" id="2509675"/>
    <lineage>
        <taxon>Bacteria</taxon>
        <taxon>Bacillati</taxon>
        <taxon>Chloroflexota</taxon>
        <taxon>Ktedonobacteria</taxon>
        <taxon>Ktedonobacterales</taxon>
        <taxon>Ktedonosporobacteraceae</taxon>
        <taxon>Ktedonosporobacter</taxon>
    </lineage>
</organism>
<reference evidence="2 3" key="1">
    <citation type="submission" date="2019-01" db="EMBL/GenBank/DDBJ databases">
        <title>Ktedonosporobacter rubrisoli SCAWS-G2.</title>
        <authorList>
            <person name="Huang Y."/>
            <person name="Yan B."/>
        </authorList>
    </citation>
    <scope>NUCLEOTIDE SEQUENCE [LARGE SCALE GENOMIC DNA]</scope>
    <source>
        <strain evidence="2 3">SCAWS-G2</strain>
    </source>
</reference>
<evidence type="ECO:0000313" key="3">
    <source>
        <dbReference type="Proteomes" id="UP000290365"/>
    </source>
</evidence>
<dbReference type="Proteomes" id="UP000290365">
    <property type="component" value="Chromosome"/>
</dbReference>
<protein>
    <submittedName>
        <fullName evidence="2">Nuclear transport factor 2 family protein</fullName>
    </submittedName>
</protein>
<accession>A0A4P6JIY3</accession>
<dbReference type="OrthoDB" id="13610at2"/>
<proteinExistence type="predicted"/>
<evidence type="ECO:0000259" key="1">
    <source>
        <dbReference type="Pfam" id="PF12680"/>
    </source>
</evidence>
<keyword evidence="3" id="KW-1185">Reference proteome</keyword>
<dbReference type="RefSeq" id="WP_129885215.1">
    <property type="nucleotide sequence ID" value="NZ_CP035758.1"/>
</dbReference>
<evidence type="ECO:0000313" key="2">
    <source>
        <dbReference type="EMBL" id="QBD74616.1"/>
    </source>
</evidence>
<dbReference type="KEGG" id="kbs:EPA93_00855"/>
<dbReference type="Gene3D" id="3.10.450.50">
    <property type="match status" value="1"/>
</dbReference>
<dbReference type="InterPro" id="IPR037401">
    <property type="entry name" value="SnoaL-like"/>
</dbReference>
<sequence>MSEERLREFIKAWIRQDIEAVMSFIAEECIYETSTGPEPGQTYVGKEAIRKKFIEVLADDGDGELQIGLTFVHGDKGLSEWRYDYTDAEGRVIPQHGCDVFEFVGDKISRKSVFRKTYA</sequence>
<dbReference type="Pfam" id="PF12680">
    <property type="entry name" value="SnoaL_2"/>
    <property type="match status" value="1"/>
</dbReference>
<dbReference type="SUPFAM" id="SSF54427">
    <property type="entry name" value="NTF2-like"/>
    <property type="match status" value="1"/>
</dbReference>
<gene>
    <name evidence="2" type="ORF">EPA93_00855</name>
</gene>
<dbReference type="AlphaFoldDB" id="A0A4P6JIY3"/>
<name>A0A4P6JIY3_KTERU</name>
<dbReference type="EMBL" id="CP035758">
    <property type="protein sequence ID" value="QBD74616.1"/>
    <property type="molecule type" value="Genomic_DNA"/>
</dbReference>
<feature type="domain" description="SnoaL-like" evidence="1">
    <location>
        <begin position="7"/>
        <end position="110"/>
    </location>
</feature>